<keyword evidence="7" id="KW-1185">Reference proteome</keyword>
<evidence type="ECO:0000313" key="7">
    <source>
        <dbReference type="Proteomes" id="UP000224567"/>
    </source>
</evidence>
<dbReference type="Proteomes" id="UP000224567">
    <property type="component" value="Unassembled WGS sequence"/>
</dbReference>
<dbReference type="GO" id="GO:0005506">
    <property type="term" value="F:iron ion binding"/>
    <property type="evidence" value="ECO:0007669"/>
    <property type="project" value="InterPro"/>
</dbReference>
<organism evidence="6 7">
    <name type="scientific">Capsicum baccatum</name>
    <name type="common">Peruvian pepper</name>
    <dbReference type="NCBI Taxonomy" id="33114"/>
    <lineage>
        <taxon>Eukaryota</taxon>
        <taxon>Viridiplantae</taxon>
        <taxon>Streptophyta</taxon>
        <taxon>Embryophyta</taxon>
        <taxon>Tracheophyta</taxon>
        <taxon>Spermatophyta</taxon>
        <taxon>Magnoliopsida</taxon>
        <taxon>eudicotyledons</taxon>
        <taxon>Gunneridae</taxon>
        <taxon>Pentapetalae</taxon>
        <taxon>asterids</taxon>
        <taxon>lamiids</taxon>
        <taxon>Solanales</taxon>
        <taxon>Solanaceae</taxon>
        <taxon>Solanoideae</taxon>
        <taxon>Capsiceae</taxon>
        <taxon>Capsicum</taxon>
    </lineage>
</organism>
<keyword evidence="5" id="KW-0408">Iron</keyword>
<name>A0A2G2WLF5_CAPBA</name>
<sequence length="103" mass="11750">MADFLGDGIFNVDGDIWKYQRQVASHEFNSRSLRKFVETVVVSELNERLIPLLVTAAEEKKVLDFQDVLKRFAFDNICKIAFGYDPAYLLPSLPQAKFAVAFC</sequence>
<dbReference type="OrthoDB" id="1938411at2759"/>
<reference evidence="6 7" key="1">
    <citation type="journal article" date="2017" name="Genome Biol.">
        <title>New reference genome sequences of hot pepper reveal the massive evolution of plant disease-resistance genes by retroduplication.</title>
        <authorList>
            <person name="Kim S."/>
            <person name="Park J."/>
            <person name="Yeom S.I."/>
            <person name="Kim Y.M."/>
            <person name="Seo E."/>
            <person name="Kim K.T."/>
            <person name="Kim M.S."/>
            <person name="Lee J.M."/>
            <person name="Cheong K."/>
            <person name="Shin H.S."/>
            <person name="Kim S.B."/>
            <person name="Han K."/>
            <person name="Lee J."/>
            <person name="Park M."/>
            <person name="Lee H.A."/>
            <person name="Lee H.Y."/>
            <person name="Lee Y."/>
            <person name="Oh S."/>
            <person name="Lee J.H."/>
            <person name="Choi E."/>
            <person name="Choi E."/>
            <person name="Lee S.E."/>
            <person name="Jeon J."/>
            <person name="Kim H."/>
            <person name="Choi G."/>
            <person name="Song H."/>
            <person name="Lee J."/>
            <person name="Lee S.C."/>
            <person name="Kwon J.K."/>
            <person name="Lee H.Y."/>
            <person name="Koo N."/>
            <person name="Hong Y."/>
            <person name="Kim R.W."/>
            <person name="Kang W.H."/>
            <person name="Huh J.H."/>
            <person name="Kang B.C."/>
            <person name="Yang T.J."/>
            <person name="Lee Y.H."/>
            <person name="Bennetzen J.L."/>
            <person name="Choi D."/>
        </authorList>
    </citation>
    <scope>NUCLEOTIDE SEQUENCE [LARGE SCALE GENOMIC DNA]</scope>
    <source>
        <strain evidence="7">cv. PBC81</strain>
    </source>
</reference>
<comment type="cofactor">
    <cofactor evidence="1">
        <name>heme</name>
        <dbReference type="ChEBI" id="CHEBI:30413"/>
    </cofactor>
</comment>
<dbReference type="PANTHER" id="PTHR24296">
    <property type="entry name" value="CYTOCHROME P450"/>
    <property type="match status" value="1"/>
</dbReference>
<keyword evidence="4" id="KW-0560">Oxidoreductase</keyword>
<dbReference type="EMBL" id="MLFT02000006">
    <property type="protein sequence ID" value="PHT46061.1"/>
    <property type="molecule type" value="Genomic_DNA"/>
</dbReference>
<dbReference type="InterPro" id="IPR001128">
    <property type="entry name" value="Cyt_P450"/>
</dbReference>
<dbReference type="InterPro" id="IPR036396">
    <property type="entry name" value="Cyt_P450_sf"/>
</dbReference>
<evidence type="ECO:0000256" key="1">
    <source>
        <dbReference type="ARBA" id="ARBA00001971"/>
    </source>
</evidence>
<keyword evidence="3" id="KW-0479">Metal-binding</keyword>
<comment type="caution">
    <text evidence="6">The sequence shown here is derived from an EMBL/GenBank/DDBJ whole genome shotgun (WGS) entry which is preliminary data.</text>
</comment>
<dbReference type="GO" id="GO:0004497">
    <property type="term" value="F:monooxygenase activity"/>
    <property type="evidence" value="ECO:0007669"/>
    <property type="project" value="InterPro"/>
</dbReference>
<dbReference type="GO" id="GO:0016705">
    <property type="term" value="F:oxidoreductase activity, acting on paired donors, with incorporation or reduction of molecular oxygen"/>
    <property type="evidence" value="ECO:0007669"/>
    <property type="project" value="InterPro"/>
</dbReference>
<evidence type="ECO:0000313" key="6">
    <source>
        <dbReference type="EMBL" id="PHT46061.1"/>
    </source>
</evidence>
<comment type="similarity">
    <text evidence="2">Belongs to the cytochrome P450 family.</text>
</comment>
<dbReference type="SUPFAM" id="SSF48264">
    <property type="entry name" value="Cytochrome P450"/>
    <property type="match status" value="1"/>
</dbReference>
<dbReference type="AlphaFoldDB" id="A0A2G2WLF5"/>
<proteinExistence type="inferred from homology"/>
<evidence type="ECO:0000256" key="2">
    <source>
        <dbReference type="ARBA" id="ARBA00010617"/>
    </source>
</evidence>
<evidence type="ECO:0000256" key="4">
    <source>
        <dbReference type="ARBA" id="ARBA00023002"/>
    </source>
</evidence>
<protein>
    <submittedName>
        <fullName evidence="6">Cytochrome 94A1</fullName>
    </submittedName>
</protein>
<accession>A0A2G2WLF5</accession>
<dbReference type="Gene3D" id="1.10.630.10">
    <property type="entry name" value="Cytochrome P450"/>
    <property type="match status" value="1"/>
</dbReference>
<dbReference type="Pfam" id="PF00067">
    <property type="entry name" value="p450"/>
    <property type="match status" value="1"/>
</dbReference>
<evidence type="ECO:0000256" key="5">
    <source>
        <dbReference type="ARBA" id="ARBA00023004"/>
    </source>
</evidence>
<evidence type="ECO:0000256" key="3">
    <source>
        <dbReference type="ARBA" id="ARBA00022723"/>
    </source>
</evidence>
<gene>
    <name evidence="6" type="ORF">CQW23_15219</name>
</gene>
<dbReference type="GO" id="GO:0020037">
    <property type="term" value="F:heme binding"/>
    <property type="evidence" value="ECO:0007669"/>
    <property type="project" value="InterPro"/>
</dbReference>
<reference evidence="7" key="2">
    <citation type="journal article" date="2017" name="J. Anim. Genet.">
        <title>Multiple reference genome sequences of hot pepper reveal the massive evolution of plant disease resistance genes by retroduplication.</title>
        <authorList>
            <person name="Kim S."/>
            <person name="Park J."/>
            <person name="Yeom S.-I."/>
            <person name="Kim Y.-M."/>
            <person name="Seo E."/>
            <person name="Kim K.-T."/>
            <person name="Kim M.-S."/>
            <person name="Lee J.M."/>
            <person name="Cheong K."/>
            <person name="Shin H.-S."/>
            <person name="Kim S.-B."/>
            <person name="Han K."/>
            <person name="Lee J."/>
            <person name="Park M."/>
            <person name="Lee H.-A."/>
            <person name="Lee H.-Y."/>
            <person name="Lee Y."/>
            <person name="Oh S."/>
            <person name="Lee J.H."/>
            <person name="Choi E."/>
            <person name="Choi E."/>
            <person name="Lee S.E."/>
            <person name="Jeon J."/>
            <person name="Kim H."/>
            <person name="Choi G."/>
            <person name="Song H."/>
            <person name="Lee J."/>
            <person name="Lee S.-C."/>
            <person name="Kwon J.-K."/>
            <person name="Lee H.-Y."/>
            <person name="Koo N."/>
            <person name="Hong Y."/>
            <person name="Kim R.W."/>
            <person name="Kang W.-H."/>
            <person name="Huh J.H."/>
            <person name="Kang B.-C."/>
            <person name="Yang T.-J."/>
            <person name="Lee Y.-H."/>
            <person name="Bennetzen J.L."/>
            <person name="Choi D."/>
        </authorList>
    </citation>
    <scope>NUCLEOTIDE SEQUENCE [LARGE SCALE GENOMIC DNA]</scope>
    <source>
        <strain evidence="7">cv. PBC81</strain>
    </source>
</reference>